<evidence type="ECO:0000256" key="3">
    <source>
        <dbReference type="ARBA" id="ARBA00022691"/>
    </source>
</evidence>
<feature type="domain" description="Methyltransferase" evidence="4">
    <location>
        <begin position="47"/>
        <end position="145"/>
    </location>
</feature>
<evidence type="ECO:0000256" key="1">
    <source>
        <dbReference type="ARBA" id="ARBA00022603"/>
    </source>
</evidence>
<sequence>MSEVVAHYEQLLAQYYTWMLGADFDALVAEQRDLLKSCGISKSGVALDLGCGSGLHSVALAQLGYNSVLAVDVSPTLLAELATRAVQFPGIRPIHADLCAGLRPIVEPQSITTAVCMGDTLSHLPDLPAVQRLLADSFEALIPGGVLILSFRDLTKPVTGLDRFIQVRADDSRIMTCFLEDEGDYLRVHDLIHSRTPDSSWQLNKSSYRKLRIPPTWLTTQLRDTGFTVASSVPGPRGMLVVTAFRR</sequence>
<dbReference type="EMBL" id="SJKB01000024">
    <property type="protein sequence ID" value="TCC50516.1"/>
    <property type="molecule type" value="Genomic_DNA"/>
</dbReference>
<protein>
    <submittedName>
        <fullName evidence="5">Class I SAM-dependent methyltransferase</fullName>
    </submittedName>
</protein>
<dbReference type="Gene3D" id="3.40.50.150">
    <property type="entry name" value="Vaccinia Virus protein VP39"/>
    <property type="match status" value="1"/>
</dbReference>
<dbReference type="CDD" id="cd02440">
    <property type="entry name" value="AdoMet_MTases"/>
    <property type="match status" value="1"/>
</dbReference>
<evidence type="ECO:0000256" key="2">
    <source>
        <dbReference type="ARBA" id="ARBA00022679"/>
    </source>
</evidence>
<proteinExistence type="predicted"/>
<dbReference type="SUPFAM" id="SSF53335">
    <property type="entry name" value="S-adenosyl-L-methionine-dependent methyltransferases"/>
    <property type="match status" value="1"/>
</dbReference>
<evidence type="ECO:0000313" key="5">
    <source>
        <dbReference type="EMBL" id="TCC50516.1"/>
    </source>
</evidence>
<dbReference type="PANTHER" id="PTHR43464:SF19">
    <property type="entry name" value="UBIQUINONE BIOSYNTHESIS O-METHYLTRANSFERASE, MITOCHONDRIAL"/>
    <property type="match status" value="1"/>
</dbReference>
<gene>
    <name evidence="5" type="ORF">E0H73_41360</name>
</gene>
<dbReference type="Proteomes" id="UP000291144">
    <property type="component" value="Unassembled WGS sequence"/>
</dbReference>
<dbReference type="InterPro" id="IPR029063">
    <property type="entry name" value="SAM-dependent_MTases_sf"/>
</dbReference>
<organism evidence="5 6">
    <name type="scientific">Kribbella pittospori</name>
    <dbReference type="NCBI Taxonomy" id="722689"/>
    <lineage>
        <taxon>Bacteria</taxon>
        <taxon>Bacillati</taxon>
        <taxon>Actinomycetota</taxon>
        <taxon>Actinomycetes</taxon>
        <taxon>Propionibacteriales</taxon>
        <taxon>Kribbellaceae</taxon>
        <taxon>Kribbella</taxon>
    </lineage>
</organism>
<dbReference type="Pfam" id="PF13649">
    <property type="entry name" value="Methyltransf_25"/>
    <property type="match status" value="1"/>
</dbReference>
<keyword evidence="6" id="KW-1185">Reference proteome</keyword>
<evidence type="ECO:0000313" key="6">
    <source>
        <dbReference type="Proteomes" id="UP000291144"/>
    </source>
</evidence>
<dbReference type="AlphaFoldDB" id="A0A4R0JYR3"/>
<comment type="caution">
    <text evidence="5">The sequence shown here is derived from an EMBL/GenBank/DDBJ whole genome shotgun (WGS) entry which is preliminary data.</text>
</comment>
<evidence type="ECO:0000259" key="4">
    <source>
        <dbReference type="Pfam" id="PF13649"/>
    </source>
</evidence>
<accession>A0A4R0JYR3</accession>
<dbReference type="OrthoDB" id="9786503at2"/>
<dbReference type="RefSeq" id="WP_131366030.1">
    <property type="nucleotide sequence ID" value="NZ_SJKB01000024.1"/>
</dbReference>
<reference evidence="5 6" key="1">
    <citation type="submission" date="2019-02" db="EMBL/GenBank/DDBJ databases">
        <title>Kribbella capetownensis sp. nov. and Kribbella speibonae sp. nov., isolated from soil.</title>
        <authorList>
            <person name="Curtis S.M."/>
            <person name="Norton I."/>
            <person name="Everest G.J."/>
            <person name="Meyers P.R."/>
        </authorList>
    </citation>
    <scope>NUCLEOTIDE SEQUENCE [LARGE SCALE GENOMIC DNA]</scope>
    <source>
        <strain evidence="5 6">NRRL B-24813</strain>
    </source>
</reference>
<keyword evidence="2 5" id="KW-0808">Transferase</keyword>
<keyword evidence="1 5" id="KW-0489">Methyltransferase</keyword>
<dbReference type="PANTHER" id="PTHR43464">
    <property type="entry name" value="METHYLTRANSFERASE"/>
    <property type="match status" value="1"/>
</dbReference>
<dbReference type="GO" id="GO:0008168">
    <property type="term" value="F:methyltransferase activity"/>
    <property type="evidence" value="ECO:0007669"/>
    <property type="project" value="UniProtKB-KW"/>
</dbReference>
<keyword evidence="3" id="KW-0949">S-adenosyl-L-methionine</keyword>
<name>A0A4R0JYR3_9ACTN</name>
<dbReference type="GO" id="GO:0032259">
    <property type="term" value="P:methylation"/>
    <property type="evidence" value="ECO:0007669"/>
    <property type="project" value="UniProtKB-KW"/>
</dbReference>
<dbReference type="InterPro" id="IPR041698">
    <property type="entry name" value="Methyltransf_25"/>
</dbReference>